<sequence length="187" mass="20450">MPEPPPRPELRRYLGRFPCALSAVKDARDWLSRRMELARTPDSPARDALLILSELATNALLHSPAGARGGAFLVSLFASTRCLRVSVRGCDDTRILALHAVPADPGSEHGRGLFLVDALADTWGVEHTPQGPAVFFTLGWNPDRPDQPPGPARPLRLPRQRVAQPQTPQQPPAVPAPRTAMRNRSGW</sequence>
<dbReference type="Proteomes" id="UP000678016">
    <property type="component" value="Chromosome"/>
</dbReference>
<keyword evidence="4" id="KW-0547">Nucleotide-binding</keyword>
<dbReference type="InterPro" id="IPR036890">
    <property type="entry name" value="HATPase_C_sf"/>
</dbReference>
<keyword evidence="4" id="KW-0067">ATP-binding</keyword>
<accession>A0ABX8C2H0</accession>
<dbReference type="PANTHER" id="PTHR35526">
    <property type="entry name" value="ANTI-SIGMA-F FACTOR RSBW-RELATED"/>
    <property type="match status" value="1"/>
</dbReference>
<dbReference type="Gene3D" id="3.30.565.10">
    <property type="entry name" value="Histidine kinase-like ATPase, C-terminal domain"/>
    <property type="match status" value="1"/>
</dbReference>
<dbReference type="GO" id="GO:0005524">
    <property type="term" value="F:ATP binding"/>
    <property type="evidence" value="ECO:0007669"/>
    <property type="project" value="UniProtKB-KW"/>
</dbReference>
<dbReference type="SUPFAM" id="SSF55874">
    <property type="entry name" value="ATPase domain of HSP90 chaperone/DNA topoisomerase II/histidine kinase"/>
    <property type="match status" value="1"/>
</dbReference>
<evidence type="ECO:0000256" key="1">
    <source>
        <dbReference type="ARBA" id="ARBA00022527"/>
    </source>
</evidence>
<gene>
    <name evidence="4" type="ORF">KGD83_18525</name>
</gene>
<feature type="domain" description="Histidine kinase/HSP90-like ATPase" evidence="3">
    <location>
        <begin position="18"/>
        <end position="135"/>
    </location>
</feature>
<feature type="region of interest" description="Disordered" evidence="2">
    <location>
        <begin position="141"/>
        <end position="187"/>
    </location>
</feature>
<dbReference type="EMBL" id="CP074132">
    <property type="protein sequence ID" value="QUX27306.1"/>
    <property type="molecule type" value="Genomic_DNA"/>
</dbReference>
<dbReference type="InterPro" id="IPR050267">
    <property type="entry name" value="Anti-sigma-factor_SerPK"/>
</dbReference>
<dbReference type="RefSeq" id="WP_212640376.1">
    <property type="nucleotide sequence ID" value="NZ_CP074132.1"/>
</dbReference>
<evidence type="ECO:0000256" key="2">
    <source>
        <dbReference type="SAM" id="MobiDB-lite"/>
    </source>
</evidence>
<name>A0ABX8C2H0_9ACTN</name>
<proteinExistence type="predicted"/>
<evidence type="ECO:0000259" key="3">
    <source>
        <dbReference type="Pfam" id="PF13581"/>
    </source>
</evidence>
<dbReference type="InterPro" id="IPR003594">
    <property type="entry name" value="HATPase_dom"/>
</dbReference>
<keyword evidence="1" id="KW-0723">Serine/threonine-protein kinase</keyword>
<keyword evidence="1" id="KW-0418">Kinase</keyword>
<evidence type="ECO:0000313" key="5">
    <source>
        <dbReference type="Proteomes" id="UP000678016"/>
    </source>
</evidence>
<dbReference type="CDD" id="cd16936">
    <property type="entry name" value="HATPase_RsbW-like"/>
    <property type="match status" value="1"/>
</dbReference>
<feature type="compositionally biased region" description="Low complexity" evidence="2">
    <location>
        <begin position="153"/>
        <end position="167"/>
    </location>
</feature>
<keyword evidence="5" id="KW-1185">Reference proteome</keyword>
<reference evidence="5" key="1">
    <citation type="submission" date="2021-05" db="EMBL/GenBank/DDBJ databases">
        <title>Direct Submission.</title>
        <authorList>
            <person name="Li K."/>
            <person name="Gao J."/>
        </authorList>
    </citation>
    <scope>NUCLEOTIDE SEQUENCE [LARGE SCALE GENOMIC DNA]</scope>
    <source>
        <strain evidence="5">HDS12</strain>
    </source>
</reference>
<evidence type="ECO:0000313" key="4">
    <source>
        <dbReference type="EMBL" id="QUX27306.1"/>
    </source>
</evidence>
<protein>
    <submittedName>
        <fullName evidence="4">ATP-binding protein</fullName>
    </submittedName>
</protein>
<organism evidence="4 5">
    <name type="scientific">Nocardiopsis akebiae</name>
    <dbReference type="NCBI Taxonomy" id="2831968"/>
    <lineage>
        <taxon>Bacteria</taxon>
        <taxon>Bacillati</taxon>
        <taxon>Actinomycetota</taxon>
        <taxon>Actinomycetes</taxon>
        <taxon>Streptosporangiales</taxon>
        <taxon>Nocardiopsidaceae</taxon>
        <taxon>Nocardiopsis</taxon>
    </lineage>
</organism>
<dbReference type="Pfam" id="PF13581">
    <property type="entry name" value="HATPase_c_2"/>
    <property type="match status" value="1"/>
</dbReference>
<dbReference type="PANTHER" id="PTHR35526:SF3">
    <property type="entry name" value="ANTI-SIGMA-F FACTOR RSBW"/>
    <property type="match status" value="1"/>
</dbReference>
<keyword evidence="1" id="KW-0808">Transferase</keyword>